<accession>A0A5K3FQ01</accession>
<dbReference type="InterPro" id="IPR011989">
    <property type="entry name" value="ARM-like"/>
</dbReference>
<dbReference type="AlphaFoldDB" id="A0A5K3FQ01"/>
<dbReference type="WBParaSite" id="MCU_009040-RA">
    <property type="protein sequence ID" value="MCU_009040-RA"/>
    <property type="gene ID" value="MCU_009040"/>
</dbReference>
<proteinExistence type="predicted"/>
<feature type="region of interest" description="Disordered" evidence="1">
    <location>
        <begin position="875"/>
        <end position="898"/>
    </location>
</feature>
<organism evidence="2">
    <name type="scientific">Mesocestoides corti</name>
    <name type="common">Flatworm</name>
    <dbReference type="NCBI Taxonomy" id="53468"/>
    <lineage>
        <taxon>Eukaryota</taxon>
        <taxon>Metazoa</taxon>
        <taxon>Spiralia</taxon>
        <taxon>Lophotrochozoa</taxon>
        <taxon>Platyhelminthes</taxon>
        <taxon>Cestoda</taxon>
        <taxon>Eucestoda</taxon>
        <taxon>Cyclophyllidea</taxon>
        <taxon>Mesocestoididae</taxon>
        <taxon>Mesocestoides</taxon>
    </lineage>
</organism>
<name>A0A5K3FQ01_MESCO</name>
<sequence length="950" mass="106651">MDVLQNRGLYTASLLFGFVPVELYLRVSGNDDFQQKLTAFSQLRVLLTTFLKNVTLLMDHVPDNDDSHFLELTAHMASFVTLLRRLLRVDNIEVLENCFSLLMVLTSGLPASVINSIKEFLIAAIFQRLDSQHENVRKSIQILSSMLCKRLPVHLVIEFVNLQINCQCASTKRKLIDVLTTIILENRTIPKKPKPLLWKLAQLMLDCEIQVRIAALECLAAIFSLMSLSVTDFVNNIATNFPPSIDVCTKKKILRCIKERIKVNEPPKLRPDGLLEYNLNDLKAKTSELPITAGLRTKKDCNSNVNATYNEISRSPPRIYPRRTALQRNRRPNCSYLDHFSALQKFQNISRPCQASRAALTRSTDEETGTSIPLRKSTSFINESTEKVTQNTYAFITRKKSTKENKSNFMEWNSVPSCSFDTSEEIGGSVVLRRCHSALSTEDRDYEGLVSLSQIAESIMSIKCSASKRLDSLRSRISRSKNCEGQPTERQPLKALVLLEKTQAWAQKSQALFTQTNVHQNYAGDVTEIVTKESRETSTRMSSGYASEDVNQAVSVLPHDEVITGKNTNATFSNPWQPMIPVSAIGTHIRPRLRKTKLTSPMRSRTVHWASRPFHAVDRDAISSVDDLTSTNWQDQHCALQCLSGFLRSDVPSQEHELRKWSPGKIQQLCSGLVFTTSSLRSQISRMAITIIKSTIRQLSPSQLEPVTMKLFFGLISRVGGDASSSFLRTEACEAISLLVSQASPFIIVTCLNDACHSIQARSVAGRRCLAHCYASVLPRLLPPKASLSKASDKPIGTGKRKDIFDKILFHVVSFLRDGDLETRTCAKKVLQILSTIPGFETHYKVALNEHDRNAVNEILDKLANSKTFETSLKPADGLRHQRRLRSQPPPYRSPPVGKVHLSLCEADSSRRSDWHQSLLSLHELGTRLLTTPVTTDLSTSEVISRPYTK</sequence>
<dbReference type="InterPro" id="IPR016024">
    <property type="entry name" value="ARM-type_fold"/>
</dbReference>
<evidence type="ECO:0000256" key="1">
    <source>
        <dbReference type="SAM" id="MobiDB-lite"/>
    </source>
</evidence>
<reference evidence="2" key="1">
    <citation type="submission" date="2019-11" db="UniProtKB">
        <authorList>
            <consortium name="WormBaseParasite"/>
        </authorList>
    </citation>
    <scope>IDENTIFICATION</scope>
</reference>
<dbReference type="SUPFAM" id="SSF48371">
    <property type="entry name" value="ARM repeat"/>
    <property type="match status" value="1"/>
</dbReference>
<evidence type="ECO:0000313" key="2">
    <source>
        <dbReference type="WBParaSite" id="MCU_009040-RA"/>
    </source>
</evidence>
<protein>
    <submittedName>
        <fullName evidence="2">TOG domain-containing protein</fullName>
    </submittedName>
</protein>
<dbReference type="Gene3D" id="1.25.10.10">
    <property type="entry name" value="Leucine-rich Repeat Variant"/>
    <property type="match status" value="2"/>
</dbReference>